<dbReference type="PANTHER" id="PTHR43787">
    <property type="entry name" value="FEMO COFACTOR BIOSYNTHESIS PROTEIN NIFB-RELATED"/>
    <property type="match status" value="1"/>
</dbReference>
<dbReference type="GO" id="GO:0046872">
    <property type="term" value="F:metal ion binding"/>
    <property type="evidence" value="ECO:0007669"/>
    <property type="project" value="UniProtKB-KW"/>
</dbReference>
<protein>
    <recommendedName>
        <fullName evidence="5">FeMo cofactor biosynthesis protein NifB</fullName>
    </recommendedName>
    <alternativeName>
        <fullName evidence="14">Nitrogenase cofactor maturase NifB</fullName>
    </alternativeName>
    <alternativeName>
        <fullName evidence="13">Radical SAM assemblase NifB</fullName>
    </alternativeName>
</protein>
<dbReference type="RefSeq" id="WP_218148859.1">
    <property type="nucleotide sequence ID" value="NZ_FOUU01000006.1"/>
</dbReference>
<keyword evidence="7" id="KW-0949">S-adenosyl-L-methionine</keyword>
<evidence type="ECO:0000259" key="15">
    <source>
        <dbReference type="PROSITE" id="PS51918"/>
    </source>
</evidence>
<dbReference type="GO" id="GO:0016829">
    <property type="term" value="F:lyase activity"/>
    <property type="evidence" value="ECO:0007669"/>
    <property type="project" value="UniProtKB-KW"/>
</dbReference>
<dbReference type="InterPro" id="IPR013785">
    <property type="entry name" value="Aldolase_TIM"/>
</dbReference>
<evidence type="ECO:0000256" key="6">
    <source>
        <dbReference type="ARBA" id="ARBA00022485"/>
    </source>
</evidence>
<keyword evidence="8" id="KW-0479">Metal-binding</keyword>
<evidence type="ECO:0000313" key="17">
    <source>
        <dbReference type="Proteomes" id="UP000199611"/>
    </source>
</evidence>
<dbReference type="PANTHER" id="PTHR43787:SF13">
    <property type="entry name" value="FEMO COFACTOR BIOSYNTHESIS PROTEIN NIFB"/>
    <property type="match status" value="1"/>
</dbReference>
<evidence type="ECO:0000256" key="7">
    <source>
        <dbReference type="ARBA" id="ARBA00022691"/>
    </source>
</evidence>
<comment type="function">
    <text evidence="2">Involved in the biosynthesis of the iron-molybdenum cofactor (FeMo-co or M-cluster) found in the dinitrogenase enzyme of the nitrogenase complex in nitrogen-fixing microorganisms. NifB catalyzes the crucial step of radical SAM-dependent carbide insertion that occurs concomitant with the insertion of a 9th sulfur and the rearrangement/coupling of two [4Fe-4S] clusters into a [8Fe-9S-C] cluster, the precursor to the M-cluster.</text>
</comment>
<name>A0A1I4UJC5_9BACT</name>
<evidence type="ECO:0000256" key="4">
    <source>
        <dbReference type="ARBA" id="ARBA00006804"/>
    </source>
</evidence>
<dbReference type="Pfam" id="PF04055">
    <property type="entry name" value="Radical_SAM"/>
    <property type="match status" value="1"/>
</dbReference>
<proteinExistence type="inferred from homology"/>
<evidence type="ECO:0000256" key="9">
    <source>
        <dbReference type="ARBA" id="ARBA00023004"/>
    </source>
</evidence>
<comment type="similarity">
    <text evidence="4">Belongs to the radical SAM superfamily. NifB family.</text>
</comment>
<gene>
    <name evidence="16" type="ORF">SAMN05660836_01821</name>
</gene>
<evidence type="ECO:0000256" key="8">
    <source>
        <dbReference type="ARBA" id="ARBA00022723"/>
    </source>
</evidence>
<dbReference type="InterPro" id="IPR058240">
    <property type="entry name" value="rSAM_sf"/>
</dbReference>
<feature type="domain" description="Radical SAM core" evidence="15">
    <location>
        <begin position="22"/>
        <end position="264"/>
    </location>
</feature>
<keyword evidence="12" id="KW-0456">Lyase</keyword>
<keyword evidence="17" id="KW-1185">Reference proteome</keyword>
<evidence type="ECO:0000256" key="13">
    <source>
        <dbReference type="ARBA" id="ARBA00030926"/>
    </source>
</evidence>
<evidence type="ECO:0000313" key="16">
    <source>
        <dbReference type="EMBL" id="SFM88823.1"/>
    </source>
</evidence>
<dbReference type="AlphaFoldDB" id="A0A1I4UJC5"/>
<keyword evidence="6" id="KW-0004">4Fe-4S</keyword>
<comment type="cofactor">
    <cofactor evidence="1">
        <name>[4Fe-4S] cluster</name>
        <dbReference type="ChEBI" id="CHEBI:49883"/>
    </cofactor>
</comment>
<dbReference type="STRING" id="39841.SAMN05660836_01821"/>
<reference evidence="16 17" key="1">
    <citation type="submission" date="2016-10" db="EMBL/GenBank/DDBJ databases">
        <authorList>
            <person name="de Groot N.N."/>
        </authorList>
    </citation>
    <scope>NUCLEOTIDE SEQUENCE [LARGE SCALE GENOMIC DNA]</scope>
    <source>
        <strain evidence="16 17">DSM 9990</strain>
    </source>
</reference>
<evidence type="ECO:0000256" key="14">
    <source>
        <dbReference type="ARBA" id="ARBA00032102"/>
    </source>
</evidence>
<evidence type="ECO:0000256" key="10">
    <source>
        <dbReference type="ARBA" id="ARBA00023014"/>
    </source>
</evidence>
<dbReference type="SMART" id="SM00729">
    <property type="entry name" value="Elp3"/>
    <property type="match status" value="1"/>
</dbReference>
<dbReference type="Gene3D" id="3.20.20.70">
    <property type="entry name" value="Aldolase class I"/>
    <property type="match status" value="1"/>
</dbReference>
<evidence type="ECO:0000256" key="5">
    <source>
        <dbReference type="ARBA" id="ARBA00021702"/>
    </source>
</evidence>
<evidence type="ECO:0000256" key="1">
    <source>
        <dbReference type="ARBA" id="ARBA00001966"/>
    </source>
</evidence>
<dbReference type="UniPathway" id="UPA00782"/>
<dbReference type="EMBL" id="FOUU01000006">
    <property type="protein sequence ID" value="SFM88823.1"/>
    <property type="molecule type" value="Genomic_DNA"/>
</dbReference>
<keyword evidence="10" id="KW-0411">Iron-sulfur</keyword>
<dbReference type="CDD" id="cd01335">
    <property type="entry name" value="Radical_SAM"/>
    <property type="match status" value="1"/>
</dbReference>
<evidence type="ECO:0000256" key="3">
    <source>
        <dbReference type="ARBA" id="ARBA00005155"/>
    </source>
</evidence>
<evidence type="ECO:0000256" key="11">
    <source>
        <dbReference type="ARBA" id="ARBA00023231"/>
    </source>
</evidence>
<dbReference type="SFLD" id="SFLDG01067">
    <property type="entry name" value="SPASM/twitch_domain_containing"/>
    <property type="match status" value="1"/>
</dbReference>
<keyword evidence="9" id="KW-0408">Iron</keyword>
<evidence type="ECO:0000256" key="2">
    <source>
        <dbReference type="ARBA" id="ARBA00003522"/>
    </source>
</evidence>
<dbReference type="InterPro" id="IPR006638">
    <property type="entry name" value="Elp3/MiaA/NifB-like_rSAM"/>
</dbReference>
<keyword evidence="11" id="KW-0535">Nitrogen fixation</keyword>
<dbReference type="SUPFAM" id="SSF102114">
    <property type="entry name" value="Radical SAM enzymes"/>
    <property type="match status" value="1"/>
</dbReference>
<dbReference type="PROSITE" id="PS51918">
    <property type="entry name" value="RADICAL_SAM"/>
    <property type="match status" value="1"/>
</dbReference>
<comment type="pathway">
    <text evidence="3">Cofactor biosynthesis; Fe-Mo cofactor biosynthesis.</text>
</comment>
<dbReference type="Proteomes" id="UP000199611">
    <property type="component" value="Unassembled WGS sequence"/>
</dbReference>
<evidence type="ECO:0000256" key="12">
    <source>
        <dbReference type="ARBA" id="ARBA00023239"/>
    </source>
</evidence>
<dbReference type="GO" id="GO:0051539">
    <property type="term" value="F:4 iron, 4 sulfur cluster binding"/>
    <property type="evidence" value="ECO:0007669"/>
    <property type="project" value="UniProtKB-KW"/>
</dbReference>
<sequence>MRKGVTDMNLSVNHPCFDEKAHRSVGRVHLPVAPKCNVLCGYCDRRFSCVNENRPGLYRKLLEPGETVEYLSAKIEAEPRIRVVGIAGPGEPLTNDETFTTLELIRRAFPHLELCVATNGLLLPNSIDLLAELGVHYITVTVNTISPETASKIYLWALKGNVKLTGVEAGLFVVSRQIEGIRRAVEKGMRVKVNTVLIPKLNAGEITEIARAVRGAGAHIMNIIGMLPLGAFKTMRPPGEGELRRIRKAAASIMPQFLLCRRCRADAWGIPAEEEMGYRGRYLPAEGGNSWVSTG</sequence>
<organism evidence="16 17">
    <name type="scientific">Thermodesulforhabdus norvegica</name>
    <dbReference type="NCBI Taxonomy" id="39841"/>
    <lineage>
        <taxon>Bacteria</taxon>
        <taxon>Pseudomonadati</taxon>
        <taxon>Thermodesulfobacteriota</taxon>
        <taxon>Syntrophobacteria</taxon>
        <taxon>Syntrophobacterales</taxon>
        <taxon>Thermodesulforhabdaceae</taxon>
        <taxon>Thermodesulforhabdus</taxon>
    </lineage>
</organism>
<dbReference type="InterPro" id="IPR007197">
    <property type="entry name" value="rSAM"/>
</dbReference>
<accession>A0A1I4UJC5</accession>
<dbReference type="SFLD" id="SFLDS00029">
    <property type="entry name" value="Radical_SAM"/>
    <property type="match status" value="1"/>
</dbReference>